<dbReference type="EMBL" id="CAJVQB010071329">
    <property type="protein sequence ID" value="CAG8843122.1"/>
    <property type="molecule type" value="Genomic_DNA"/>
</dbReference>
<comment type="caution">
    <text evidence="1">The sequence shown here is derived from an EMBL/GenBank/DDBJ whole genome shotgun (WGS) entry which is preliminary data.</text>
</comment>
<sequence>EISAKSSSIIIDNGIFAKCSLIIDDLTFIINNRRGISAKHSSLLIDDRIFLQA</sequence>
<evidence type="ECO:0000313" key="1">
    <source>
        <dbReference type="EMBL" id="CAG8843122.1"/>
    </source>
</evidence>
<dbReference type="Proteomes" id="UP000789901">
    <property type="component" value="Unassembled WGS sequence"/>
</dbReference>
<evidence type="ECO:0000313" key="2">
    <source>
        <dbReference type="Proteomes" id="UP000789901"/>
    </source>
</evidence>
<accession>A0ABN7WXG9</accession>
<reference evidence="1 2" key="1">
    <citation type="submission" date="2021-06" db="EMBL/GenBank/DDBJ databases">
        <authorList>
            <person name="Kallberg Y."/>
            <person name="Tangrot J."/>
            <person name="Rosling A."/>
        </authorList>
    </citation>
    <scope>NUCLEOTIDE SEQUENCE [LARGE SCALE GENOMIC DNA]</scope>
    <source>
        <strain evidence="1 2">120-4 pot B 10/14</strain>
    </source>
</reference>
<protein>
    <submittedName>
        <fullName evidence="1">33705_t:CDS:1</fullName>
    </submittedName>
</protein>
<organism evidence="1 2">
    <name type="scientific">Gigaspora margarita</name>
    <dbReference type="NCBI Taxonomy" id="4874"/>
    <lineage>
        <taxon>Eukaryota</taxon>
        <taxon>Fungi</taxon>
        <taxon>Fungi incertae sedis</taxon>
        <taxon>Mucoromycota</taxon>
        <taxon>Glomeromycotina</taxon>
        <taxon>Glomeromycetes</taxon>
        <taxon>Diversisporales</taxon>
        <taxon>Gigasporaceae</taxon>
        <taxon>Gigaspora</taxon>
    </lineage>
</organism>
<proteinExistence type="predicted"/>
<gene>
    <name evidence="1" type="ORF">GMARGA_LOCUS36368</name>
</gene>
<feature type="non-terminal residue" evidence="1">
    <location>
        <position position="53"/>
    </location>
</feature>
<feature type="non-terminal residue" evidence="1">
    <location>
        <position position="1"/>
    </location>
</feature>
<keyword evidence="2" id="KW-1185">Reference proteome</keyword>
<name>A0ABN7WXG9_GIGMA</name>